<proteinExistence type="predicted"/>
<gene>
    <name evidence="1" type="ORF">SAMN05216218_1371</name>
</gene>
<dbReference type="Proteomes" id="UP000199076">
    <property type="component" value="Unassembled WGS sequence"/>
</dbReference>
<accession>A0A1G7U3B1</accession>
<evidence type="ECO:0000313" key="1">
    <source>
        <dbReference type="EMBL" id="SDG41943.1"/>
    </source>
</evidence>
<dbReference type="AlphaFoldDB" id="A0A1G7U3B1"/>
<dbReference type="EMBL" id="FNBK01000037">
    <property type="protein sequence ID" value="SDG41943.1"/>
    <property type="molecule type" value="Genomic_DNA"/>
</dbReference>
<keyword evidence="2" id="KW-1185">Reference proteome</keyword>
<reference evidence="2" key="1">
    <citation type="submission" date="2016-10" db="EMBL/GenBank/DDBJ databases">
        <authorList>
            <person name="Varghese N."/>
            <person name="Submissions S."/>
        </authorList>
    </citation>
    <scope>NUCLEOTIDE SEQUENCE [LARGE SCALE GENOMIC DNA]</scope>
    <source>
        <strain evidence="2">IBRC-M 10760</strain>
    </source>
</reference>
<organism evidence="1 2">
    <name type="scientific">Halorientalis regularis</name>
    <dbReference type="NCBI Taxonomy" id="660518"/>
    <lineage>
        <taxon>Archaea</taxon>
        <taxon>Methanobacteriati</taxon>
        <taxon>Methanobacteriota</taxon>
        <taxon>Stenosarchaea group</taxon>
        <taxon>Halobacteria</taxon>
        <taxon>Halobacteriales</taxon>
        <taxon>Haloarculaceae</taxon>
        <taxon>Halorientalis</taxon>
    </lineage>
</organism>
<sequence length="69" mass="7903">MRNKYNQDVADSGSGTAGIISGITRKYGKGFRDDLLQGTVSHHNDEGSRIFEHWIGDKYEEELRDHFDM</sequence>
<name>A0A1G7U3B1_9EURY</name>
<evidence type="ECO:0000313" key="2">
    <source>
        <dbReference type="Proteomes" id="UP000199076"/>
    </source>
</evidence>
<protein>
    <submittedName>
        <fullName evidence="1">Uncharacterized protein</fullName>
    </submittedName>
</protein>